<feature type="chain" id="PRO_5014831509" evidence="2">
    <location>
        <begin position="35"/>
        <end position="2270"/>
    </location>
</feature>
<keyword evidence="2" id="KW-0732">Signal</keyword>
<feature type="compositionally biased region" description="Acidic residues" evidence="1">
    <location>
        <begin position="2216"/>
        <end position="2237"/>
    </location>
</feature>
<name>A0A2M7XBS3_9BACT</name>
<evidence type="ECO:0000313" key="4">
    <source>
        <dbReference type="Proteomes" id="UP000229385"/>
    </source>
</evidence>
<reference evidence="4" key="1">
    <citation type="submission" date="2017-09" db="EMBL/GenBank/DDBJ databases">
        <title>Depth-based differentiation of microbial function through sediment-hosted aquifers and enrichment of novel symbionts in the deep terrestrial subsurface.</title>
        <authorList>
            <person name="Probst A.J."/>
            <person name="Ladd B."/>
            <person name="Jarett J.K."/>
            <person name="Geller-Mcgrath D.E."/>
            <person name="Sieber C.M.K."/>
            <person name="Emerson J.B."/>
            <person name="Anantharaman K."/>
            <person name="Thomas B.C."/>
            <person name="Malmstrom R."/>
            <person name="Stieglmeier M."/>
            <person name="Klingl A."/>
            <person name="Woyke T."/>
            <person name="Ryan C.M."/>
            <person name="Banfield J.F."/>
        </authorList>
    </citation>
    <scope>NUCLEOTIDE SEQUENCE [LARGE SCALE GENOMIC DNA]</scope>
</reference>
<dbReference type="Proteomes" id="UP000229385">
    <property type="component" value="Unassembled WGS sequence"/>
</dbReference>
<sequence>MRTAKLILPTLVAFSMVFYTLAIGLLAMPQAASAQVGYPTSIGYQGRLKNAAGTAISSGTYDFQFNFFNASSGGSELAAADIDVANKTVTNGFFSLSIPLGTDIGDFRDNLYLEVRVKEDAESTFDTLGRIEIFKTPYSIFTQAVESTSAPSNDFAGRLYYDTDDDTLKYYNGSTSAYVSVGDTLDEAYNNFGSAAQIITVDDASTGLSFDIAAAGNLDFDMQSTGDVTFQDSGTAWATFGINGSDNSYIDVDTTAAITFDADASSNFTTSAGTLSLSTSGGGTASSVIISSLDTSSDAINIDADGANGSGIYLDAYDVTNNTTGAITMDGAYVQINTFNSTGPGSAGFDVNVGGSGSLSLTTTDGAVSLDGGGSSGSVNLTSGQNDITLDTQTASRTISIGTSNVARTISLGSGSGADTMNFGSGADMFNFVSTENTNDAMDITFDSITTANGIDFSIDSLTSGSAFLLSNESTFSGNLWDTSTSAAWTGNVWKYDDTGNAAWTGNIFDIQTGTGNHSGDIFNVQLEGTTNNDGQVLVVNNSDESDQAGWLLDLDTSAAWTTAAIDADFGSAASTGNFLDVTYADAAHTGDTIAINTGTNLAGNALQVTTAGARTSPVFFIDGAGTDGGTDDHIFDINQSGVLDSNVMNITYSSGASTGNAIDINMGTNVSGDALNIATATTSGQAIDVDGNSILTTDLVTIDSTGATVTNGVDALAVALTTGDGASVTNAVIRSTLTSGGTAAGDIAVGLLLDLASTAGGTDTAIDIENTAAWDFDLDLQNDLTLSNATNNELTVTENALSFTLDFGEVASTIQLETASDFDIESTADGADAISLIATAGGIDIVASGASAGEDIDLTATGSSVNILSTENTADSIVLRSANGGIDIDASNAAAGEDIDITASGSSINLSATESVLDAITISGVAGGGGGGIDIDSGTNGITIDSTGIVSIDGQDDMNVTLASGTDAEDLTIAVTGATNSSLFMTSTGTGADALRLQASAGGIDIDAASVITMNTTDSEIQIATGTADTVFSGSADGTAAVTITAGDLIVSNGDLAGSGGDFSWQLDDGDTANIDGDGSPTATILHIGNGDTVATNGVGGIEIDMDYNNASGVALEFQAGDAAWTSDGGETNRLISIPDFSYTTSGGSSTFDAINIGSLTEAGAGTTTSRAVVIGAGWDAGISTSSSIALQDDVALTLGTGNDAAFRWETADVNANALHLVLPDGDGTNVPVFAIGDASMTGDLGLFNGITANTFAVVSDDGGDYVSLSIVDSGIATLRSNNNGLDITAVGASTWQTSVGDLIVSAGDAANNGTDDLVLIAGNAASSAGQNGNDIALAAEDDVLVEAGDTFDVDASTVAIDASEGSFSIDGTGVSSNLSLATTGNNQDLTIGLTGANDSSIIVNSAGTGADAISFITEGGINMDASSVVTFNTSNDEIQIATGTADTVFSGSADGTAAITITAGDLIVSNGDFVGSGGDFSWQLDDGDTANIGGDGSPTSTILQIGTGDTVATPGVGGIVINMDYNNASGAALEFQGGDAAWTSDGGETNQIMLVPNLSYTTSAGSSQLKALNIGNLTEAGAGTTTSTAITVGTGWDENLFFNDASTVISVPSSGGATLTWRETQTVNDLMVLTENANEGDLTVTGNFVADAIMGTAGSNFSVLAPNGSTSPGYTLDLNAGAGDGGNNNGGAVTIDGGVAVGSGTGGSITLTSGASAGGTGTAGNVSILNGAPTGGGLGAITIGSAANTDTINLITNDDSTADIGITGSVTISNDLSVTDNLITSGYTSFGQEATLPSNNSPDVSSGSHFRTNNPVTPVNINNFTNGVTGQLLFIRVIDGNTDLDCTSSGLNCGSTDISTAPGDFLTFFRDAPGTWQLVSFMDDSDNHNAGNGFDLAEWFPATGELSEGQVVVASSTDPINVSVSTEGYQKALLGVVSTQPGLILGDNSEYTYSAQVALAGRVPVNVTNENGAIEVGDYLTSSATKPGYAMKATETGPVIGMAMEAFNESTGQMTVKVDSMWYTPPASSSTTLQGGNNTGSQVADADSVSVVTSVFEGSVMVTEHLYGSRDIAGRARLNAGYNQVRVSFETEYQYLPIVTFSVRSEELVMGRLWISDEDTTGFTINHSAGSTTPYDLEFNWIAIGVQEALVHVSDGTTEEIQVTVTSNVAAEQAAAQIAEATGATEEPPAEEPMVEEPPVEEPTSEEPVAAEPPAEEPAAEEPLVEEPVVEELPVEELVAAEPPLEEPAAEEPVVEEPLVEEPVVTIE</sequence>
<evidence type="ECO:0000256" key="2">
    <source>
        <dbReference type="SAM" id="SignalP"/>
    </source>
</evidence>
<feature type="compositionally biased region" description="Acidic residues" evidence="1">
    <location>
        <begin position="2246"/>
        <end position="2262"/>
    </location>
</feature>
<evidence type="ECO:0000313" key="3">
    <source>
        <dbReference type="EMBL" id="PJA45314.1"/>
    </source>
</evidence>
<accession>A0A2M7XBS3</accession>
<gene>
    <name evidence="3" type="ORF">CO174_03980</name>
</gene>
<proteinExistence type="predicted"/>
<organism evidence="3 4">
    <name type="scientific">Candidatus Uhrbacteria bacterium CG_4_9_14_3_um_filter_50_9</name>
    <dbReference type="NCBI Taxonomy" id="1975035"/>
    <lineage>
        <taxon>Bacteria</taxon>
        <taxon>Candidatus Uhriibacteriota</taxon>
    </lineage>
</organism>
<evidence type="ECO:0000256" key="1">
    <source>
        <dbReference type="SAM" id="MobiDB-lite"/>
    </source>
</evidence>
<protein>
    <submittedName>
        <fullName evidence="3">Uncharacterized protein</fullName>
    </submittedName>
</protein>
<dbReference type="EMBL" id="PFWU01000044">
    <property type="protein sequence ID" value="PJA45314.1"/>
    <property type="molecule type" value="Genomic_DNA"/>
</dbReference>
<feature type="compositionally biased region" description="Acidic residues" evidence="1">
    <location>
        <begin position="2190"/>
        <end position="2207"/>
    </location>
</feature>
<feature type="region of interest" description="Disordered" evidence="1">
    <location>
        <begin position="2181"/>
        <end position="2270"/>
    </location>
</feature>
<dbReference type="Gene3D" id="2.40.300.10">
    <property type="entry name" value="Head decoration protein D"/>
    <property type="match status" value="1"/>
</dbReference>
<feature type="signal peptide" evidence="2">
    <location>
        <begin position="1"/>
        <end position="34"/>
    </location>
</feature>
<comment type="caution">
    <text evidence="3">The sequence shown here is derived from an EMBL/GenBank/DDBJ whole genome shotgun (WGS) entry which is preliminary data.</text>
</comment>